<organism evidence="1 2">
    <name type="scientific">Dactylococcopsis salina (strain PCC 8305)</name>
    <name type="common">Myxobactron salinum</name>
    <dbReference type="NCBI Taxonomy" id="13035"/>
    <lineage>
        <taxon>Bacteria</taxon>
        <taxon>Bacillati</taxon>
        <taxon>Cyanobacteriota</taxon>
        <taxon>Cyanophyceae</taxon>
        <taxon>Nodosilineales</taxon>
        <taxon>Cymatolegaceae</taxon>
        <taxon>Dactylococcopsis</taxon>
    </lineage>
</organism>
<protein>
    <submittedName>
        <fullName evidence="1">Uncharacterized protein</fullName>
    </submittedName>
</protein>
<gene>
    <name evidence="1" type="ORF">Dacsa_2361</name>
</gene>
<reference evidence="1" key="1">
    <citation type="submission" date="2012-04" db="EMBL/GenBank/DDBJ databases">
        <title>Finished genome of Dactylococcopsis salina PCC 8305.</title>
        <authorList>
            <consortium name="US DOE Joint Genome Institute"/>
            <person name="Gugger M."/>
            <person name="Coursin T."/>
            <person name="Rippka R."/>
            <person name="Tandeau De Marsac N."/>
            <person name="Huntemann M."/>
            <person name="Wei C.-L."/>
            <person name="Han J."/>
            <person name="Detter J.C."/>
            <person name="Han C."/>
            <person name="Tapia R."/>
            <person name="Daligault H."/>
            <person name="Chen A."/>
            <person name="Krypides N."/>
            <person name="Mavromatis K."/>
            <person name="Markowitz V."/>
            <person name="Szeto E."/>
            <person name="Ivanova N."/>
            <person name="Ovchinnikova G."/>
            <person name="Pagani I."/>
            <person name="Pati A."/>
            <person name="Goodwin L."/>
            <person name="Peters L."/>
            <person name="Pitluck S."/>
            <person name="Woyke T."/>
            <person name="Kerfeld C."/>
        </authorList>
    </citation>
    <scope>NUCLEOTIDE SEQUENCE [LARGE SCALE GENOMIC DNA]</scope>
    <source>
        <strain evidence="1">PCC 8305</strain>
    </source>
</reference>
<evidence type="ECO:0000313" key="1">
    <source>
        <dbReference type="EMBL" id="AFZ50971.1"/>
    </source>
</evidence>
<keyword evidence="2" id="KW-1185">Reference proteome</keyword>
<proteinExistence type="predicted"/>
<sequence length="112" mass="12791">MTHQPFLKQLQRTLLVVLVGSFAWLQVFGNISAQAETQKKYIDAEGRDLTAVVECLPEDYGKGNLEKAIAKFGNDYLERVLRLKENTEDYKVSEDEKQLQECLKSKGIRPKS</sequence>
<dbReference type="HOGENOM" id="CLU_2154848_0_0_3"/>
<dbReference type="Proteomes" id="UP000010482">
    <property type="component" value="Chromosome"/>
</dbReference>
<name>K9YVL6_DACS8</name>
<dbReference type="KEGG" id="dsl:Dacsa_2361"/>
<dbReference type="AlphaFoldDB" id="K9YVL6"/>
<dbReference type="eggNOG" id="ENOG50323E5">
    <property type="taxonomic scope" value="Bacteria"/>
</dbReference>
<accession>K9YVL6</accession>
<dbReference type="EMBL" id="CP003944">
    <property type="protein sequence ID" value="AFZ50971.1"/>
    <property type="molecule type" value="Genomic_DNA"/>
</dbReference>
<evidence type="ECO:0000313" key="2">
    <source>
        <dbReference type="Proteomes" id="UP000010482"/>
    </source>
</evidence>
<dbReference type="RefSeq" id="WP_015229962.1">
    <property type="nucleotide sequence ID" value="NC_019780.1"/>
</dbReference>